<dbReference type="Pfam" id="PF01872">
    <property type="entry name" value="RibD_C"/>
    <property type="match status" value="1"/>
</dbReference>
<dbReference type="GO" id="GO:0009231">
    <property type="term" value="P:riboflavin biosynthetic process"/>
    <property type="evidence" value="ECO:0007669"/>
    <property type="project" value="InterPro"/>
</dbReference>
<dbReference type="InterPro" id="IPR050765">
    <property type="entry name" value="Riboflavin_Biosynth_HTPR"/>
</dbReference>
<dbReference type="PANTHER" id="PTHR38011">
    <property type="entry name" value="DIHYDROFOLATE REDUCTASE FAMILY PROTEIN (AFU_ORTHOLOGUE AFUA_8G06820)"/>
    <property type="match status" value="1"/>
</dbReference>
<gene>
    <name evidence="2" type="ORF">NZH93_02225</name>
</gene>
<dbReference type="RefSeq" id="WP_259621165.1">
    <property type="nucleotide sequence ID" value="NZ_JANYMP010000001.1"/>
</dbReference>
<evidence type="ECO:0000313" key="2">
    <source>
        <dbReference type="EMBL" id="MCS7475654.1"/>
    </source>
</evidence>
<dbReference type="PANTHER" id="PTHR38011:SF12">
    <property type="entry name" value="BIFUNCTIONAL DEAMINASE-REDUCTASE DOMAIN PROTEIN"/>
    <property type="match status" value="1"/>
</dbReference>
<dbReference type="Gene3D" id="3.40.430.10">
    <property type="entry name" value="Dihydrofolate Reductase, subunit A"/>
    <property type="match status" value="1"/>
</dbReference>
<dbReference type="GO" id="GO:0008703">
    <property type="term" value="F:5-amino-6-(5-phosphoribosylamino)uracil reductase activity"/>
    <property type="evidence" value="ECO:0007669"/>
    <property type="project" value="InterPro"/>
</dbReference>
<protein>
    <submittedName>
        <fullName evidence="2">Dihydrofolate reductase family protein</fullName>
    </submittedName>
</protein>
<organism evidence="2 3">
    <name type="scientific">Umezawaea endophytica</name>
    <dbReference type="NCBI Taxonomy" id="1654476"/>
    <lineage>
        <taxon>Bacteria</taxon>
        <taxon>Bacillati</taxon>
        <taxon>Actinomycetota</taxon>
        <taxon>Actinomycetes</taxon>
        <taxon>Pseudonocardiales</taxon>
        <taxon>Pseudonocardiaceae</taxon>
        <taxon>Umezawaea</taxon>
    </lineage>
</organism>
<proteinExistence type="predicted"/>
<dbReference type="InterPro" id="IPR024072">
    <property type="entry name" value="DHFR-like_dom_sf"/>
</dbReference>
<reference evidence="2" key="1">
    <citation type="submission" date="2022-08" db="EMBL/GenBank/DDBJ databases">
        <authorList>
            <person name="Tistechok S."/>
            <person name="Samborskyy M."/>
            <person name="Roman I."/>
        </authorList>
    </citation>
    <scope>NUCLEOTIDE SEQUENCE</scope>
    <source>
        <strain evidence="2">DSM 103496</strain>
    </source>
</reference>
<comment type="caution">
    <text evidence="2">The sequence shown here is derived from an EMBL/GenBank/DDBJ whole genome shotgun (WGS) entry which is preliminary data.</text>
</comment>
<sequence length="197" mass="21209">MSTVYCDLAISLDGFLAGPDQRPDTPLGEGGILLHRWKFDEPELHARENAAVVDAGAFVMGRNMFAGPGQGPWDPDWTGWWGAEPPYHGPVFVLTHHAHEPIPLEGGTTFHFVTGGVDEALDRAREAAGGRAVSIAGGAATANQYLAAGLVDELRLHLVPVLLGRGERLFDGVPHTGLVQVDVRPTHSVTHLRYSLR</sequence>
<evidence type="ECO:0000259" key="1">
    <source>
        <dbReference type="Pfam" id="PF01872"/>
    </source>
</evidence>
<accession>A0A9X2VFT0</accession>
<dbReference type="InterPro" id="IPR002734">
    <property type="entry name" value="RibDG_C"/>
</dbReference>
<dbReference type="SUPFAM" id="SSF53597">
    <property type="entry name" value="Dihydrofolate reductase-like"/>
    <property type="match status" value="1"/>
</dbReference>
<evidence type="ECO:0000313" key="3">
    <source>
        <dbReference type="Proteomes" id="UP001141259"/>
    </source>
</evidence>
<name>A0A9X2VFT0_9PSEU</name>
<dbReference type="AlphaFoldDB" id="A0A9X2VFT0"/>
<keyword evidence="3" id="KW-1185">Reference proteome</keyword>
<feature type="domain" description="Bacterial bifunctional deaminase-reductase C-terminal" evidence="1">
    <location>
        <begin position="3"/>
        <end position="181"/>
    </location>
</feature>
<dbReference type="EMBL" id="JANYMP010000001">
    <property type="protein sequence ID" value="MCS7475654.1"/>
    <property type="molecule type" value="Genomic_DNA"/>
</dbReference>
<dbReference type="Proteomes" id="UP001141259">
    <property type="component" value="Unassembled WGS sequence"/>
</dbReference>